<proteinExistence type="predicted"/>
<keyword evidence="2" id="KW-1185">Reference proteome</keyword>
<organism evidence="1 2">
    <name type="scientific">Glomus cerebriforme</name>
    <dbReference type="NCBI Taxonomy" id="658196"/>
    <lineage>
        <taxon>Eukaryota</taxon>
        <taxon>Fungi</taxon>
        <taxon>Fungi incertae sedis</taxon>
        <taxon>Mucoromycota</taxon>
        <taxon>Glomeromycotina</taxon>
        <taxon>Glomeromycetes</taxon>
        <taxon>Glomerales</taxon>
        <taxon>Glomeraceae</taxon>
        <taxon>Glomus</taxon>
    </lineage>
</organism>
<dbReference type="Proteomes" id="UP000265703">
    <property type="component" value="Unassembled WGS sequence"/>
</dbReference>
<protein>
    <submittedName>
        <fullName evidence="1">Uncharacterized protein</fullName>
    </submittedName>
</protein>
<reference evidence="1 2" key="1">
    <citation type="submission" date="2018-06" db="EMBL/GenBank/DDBJ databases">
        <title>Comparative genomics reveals the genomic features of Rhizophagus irregularis, R. cerebriforme, R. diaphanum and Gigaspora rosea, and their symbiotic lifestyle signature.</title>
        <authorList>
            <person name="Morin E."/>
            <person name="San Clemente H."/>
            <person name="Chen E.C.H."/>
            <person name="De La Providencia I."/>
            <person name="Hainaut M."/>
            <person name="Kuo A."/>
            <person name="Kohler A."/>
            <person name="Murat C."/>
            <person name="Tang N."/>
            <person name="Roy S."/>
            <person name="Loubradou J."/>
            <person name="Henrissat B."/>
            <person name="Grigoriev I.V."/>
            <person name="Corradi N."/>
            <person name="Roux C."/>
            <person name="Martin F.M."/>
        </authorList>
    </citation>
    <scope>NUCLEOTIDE SEQUENCE [LARGE SCALE GENOMIC DNA]</scope>
    <source>
        <strain evidence="1 2">DAOM 227022</strain>
    </source>
</reference>
<evidence type="ECO:0000313" key="2">
    <source>
        <dbReference type="Proteomes" id="UP000265703"/>
    </source>
</evidence>
<name>A0A397TBD7_9GLOM</name>
<gene>
    <name evidence="1" type="ORF">C1645_733955</name>
</gene>
<sequence length="164" mass="18495">MDRVTCRFIKRDGSICGGVCTRTTGCARHWKLYEKNMKKRPCLICGFPTDANSGYCAKYCSKYSAKFHALNYRMRQKYKAEARQPRIPEALIFEPGNGDRSLQPRIPDAPIYELSDVDGTLRLIISGETIFELSDVASPLQPRIHEAPVSKSDDEDIGLDLFGD</sequence>
<comment type="caution">
    <text evidence="1">The sequence shown here is derived from an EMBL/GenBank/DDBJ whole genome shotgun (WGS) entry which is preliminary data.</text>
</comment>
<dbReference type="EMBL" id="QKYT01000059">
    <property type="protein sequence ID" value="RIA95573.1"/>
    <property type="molecule type" value="Genomic_DNA"/>
</dbReference>
<dbReference type="OrthoDB" id="2328143at2759"/>
<evidence type="ECO:0000313" key="1">
    <source>
        <dbReference type="EMBL" id="RIA95573.1"/>
    </source>
</evidence>
<accession>A0A397TBD7</accession>
<dbReference type="AlphaFoldDB" id="A0A397TBD7"/>